<protein>
    <submittedName>
        <fullName evidence="3">Inherit from opiNOG: protein Hydra magnipapillata</fullName>
    </submittedName>
</protein>
<dbReference type="Proteomes" id="UP001153069">
    <property type="component" value="Unassembled WGS sequence"/>
</dbReference>
<evidence type="ECO:0000259" key="2">
    <source>
        <dbReference type="SMART" id="SM01126"/>
    </source>
</evidence>
<dbReference type="SMART" id="SM01126">
    <property type="entry name" value="DDE_Tnp_IS1595"/>
    <property type="match status" value="1"/>
</dbReference>
<keyword evidence="4" id="KW-1185">Reference proteome</keyword>
<feature type="compositionally biased region" description="Basic residues" evidence="1">
    <location>
        <begin position="8"/>
        <end position="24"/>
    </location>
</feature>
<feature type="region of interest" description="Disordered" evidence="1">
    <location>
        <begin position="404"/>
        <end position="447"/>
    </location>
</feature>
<name>A0A9N8HJS7_9STRA</name>
<dbReference type="NCBIfam" id="NF033547">
    <property type="entry name" value="transpos_IS1595"/>
    <property type="match status" value="1"/>
</dbReference>
<dbReference type="InterPro" id="IPR053164">
    <property type="entry name" value="IS1016-like_transposase"/>
</dbReference>
<feature type="domain" description="ISXO2-like transposase" evidence="2">
    <location>
        <begin position="228"/>
        <end position="372"/>
    </location>
</feature>
<evidence type="ECO:0000256" key="1">
    <source>
        <dbReference type="SAM" id="MobiDB-lite"/>
    </source>
</evidence>
<dbReference type="EMBL" id="CAICTM010000569">
    <property type="protein sequence ID" value="CAB9513073.1"/>
    <property type="molecule type" value="Genomic_DNA"/>
</dbReference>
<dbReference type="PANTHER" id="PTHR47163:SF2">
    <property type="entry name" value="SI:DKEY-17M8.2"/>
    <property type="match status" value="1"/>
</dbReference>
<reference evidence="3" key="1">
    <citation type="submission" date="2020-06" db="EMBL/GenBank/DDBJ databases">
        <authorList>
            <consortium name="Plant Systems Biology data submission"/>
        </authorList>
    </citation>
    <scope>NUCLEOTIDE SEQUENCE</scope>
    <source>
        <strain evidence="3">D6</strain>
    </source>
</reference>
<dbReference type="AlphaFoldDB" id="A0A9N8HJS7"/>
<organism evidence="3 4">
    <name type="scientific">Seminavis robusta</name>
    <dbReference type="NCBI Taxonomy" id="568900"/>
    <lineage>
        <taxon>Eukaryota</taxon>
        <taxon>Sar</taxon>
        <taxon>Stramenopiles</taxon>
        <taxon>Ochrophyta</taxon>
        <taxon>Bacillariophyta</taxon>
        <taxon>Bacillariophyceae</taxon>
        <taxon>Bacillariophycidae</taxon>
        <taxon>Naviculales</taxon>
        <taxon>Naviculaceae</taxon>
        <taxon>Seminavis</taxon>
    </lineage>
</organism>
<dbReference type="Pfam" id="PF12762">
    <property type="entry name" value="DDE_Tnp_IS1595"/>
    <property type="match status" value="1"/>
</dbReference>
<feature type="compositionally biased region" description="Acidic residues" evidence="1">
    <location>
        <begin position="406"/>
        <end position="424"/>
    </location>
</feature>
<comment type="caution">
    <text evidence="3">The sequence shown here is derived from an EMBL/GenBank/DDBJ whole genome shotgun (WGS) entry which is preliminary data.</text>
</comment>
<dbReference type="InterPro" id="IPR024445">
    <property type="entry name" value="Tnp_ISXO2-like"/>
</dbReference>
<sequence>MPNPLRGLFRKGWQRRRRKNKNRPKNNGNGALSRGQRRKRAQREIHELEKGGIMPSFDELQPLLTCSGKATQYFYDKGVLQPPTNCPRCTHPVTYKPNARNTVRCRRSDCPFIIPTACDKCGDQVACYTEETTGEVLSAVCQNSACHWTWKQSGTAFECSINKGGVMENCRLEKNKILWLIYLWLLKVPARTAGVLSSVSEGTVSRWYRHWRRLVTEMVLQAGREEYMLGGPGRIVEMDEGKFGKRKDNRGRCVNADWVFGMVERGGERKMALAVVPNRKADTLLPLITAFVLPGTTIHTDMHGGYNKIEEQEGYNYTHKRLCHKYEFVAQDGTHTQTIEGNWRVLKKNVPESQREGSDLQEYLYECMWRRKHTNDLWASFMVGLARLRYRPADIDRLWDHREMVDDPDNYDPDDDSESSDDDCSLSADSSVSEISVSDPSSDYMVI</sequence>
<dbReference type="PANTHER" id="PTHR47163">
    <property type="entry name" value="DDE_TNP_IS1595 DOMAIN-CONTAINING PROTEIN"/>
    <property type="match status" value="1"/>
</dbReference>
<evidence type="ECO:0000313" key="3">
    <source>
        <dbReference type="EMBL" id="CAB9513073.1"/>
    </source>
</evidence>
<accession>A0A9N8HJS7</accession>
<gene>
    <name evidence="3" type="ORF">SEMRO_570_G168430.1</name>
</gene>
<feature type="region of interest" description="Disordered" evidence="1">
    <location>
        <begin position="1"/>
        <end position="43"/>
    </location>
</feature>
<proteinExistence type="predicted"/>
<feature type="compositionally biased region" description="Low complexity" evidence="1">
    <location>
        <begin position="425"/>
        <end position="447"/>
    </location>
</feature>
<evidence type="ECO:0000313" key="4">
    <source>
        <dbReference type="Proteomes" id="UP001153069"/>
    </source>
</evidence>